<evidence type="ECO:0000313" key="5">
    <source>
        <dbReference type="EMBL" id="CAK9051792.1"/>
    </source>
</evidence>
<protein>
    <submittedName>
        <fullName evidence="5">Uncharacterized protein</fullName>
    </submittedName>
</protein>
<dbReference type="PANTHER" id="PTHR20903">
    <property type="entry name" value="PREFOLDIN SUBUNIT 1-RELATED"/>
    <property type="match status" value="1"/>
</dbReference>
<evidence type="ECO:0000256" key="2">
    <source>
        <dbReference type="ARBA" id="ARBA00023186"/>
    </source>
</evidence>
<sequence length="196" mass="21487">MVKSKGAKAKKAKKPKDGEAIDAETALQVKEVEERLQALTVEMKQLEGKMKHCALEAKRAELTEKELKPLPEDLKVYRQVGKMFIQQPKPDLARSLKAQVAVKTLEGQQLRQTLGKIQEKVKSEAKGLQELIGPERMKQLFQGETTADQSAGAPAPDANAMMPIFGKEKPAQEPAEGEQAPQKDPEAKPAPTAVEV</sequence>
<evidence type="ECO:0000256" key="3">
    <source>
        <dbReference type="SAM" id="Coils"/>
    </source>
</evidence>
<name>A0ABP0MJY4_9DINO</name>
<keyword evidence="3" id="KW-0175">Coiled coil</keyword>
<keyword evidence="2" id="KW-0143">Chaperone</keyword>
<keyword evidence="6" id="KW-1185">Reference proteome</keyword>
<comment type="caution">
    <text evidence="5">The sequence shown here is derived from an EMBL/GenBank/DDBJ whole genome shotgun (WGS) entry which is preliminary data.</text>
</comment>
<feature type="coiled-coil region" evidence="3">
    <location>
        <begin position="29"/>
        <end position="63"/>
    </location>
</feature>
<feature type="region of interest" description="Disordered" evidence="4">
    <location>
        <begin position="1"/>
        <end position="23"/>
    </location>
</feature>
<dbReference type="InterPro" id="IPR009053">
    <property type="entry name" value="Prefoldin"/>
</dbReference>
<comment type="similarity">
    <text evidence="1">Belongs to the prefoldin subunit beta family.</text>
</comment>
<evidence type="ECO:0000256" key="1">
    <source>
        <dbReference type="ARBA" id="ARBA00008045"/>
    </source>
</evidence>
<dbReference type="EMBL" id="CAXAMM010022336">
    <property type="protein sequence ID" value="CAK9051792.1"/>
    <property type="molecule type" value="Genomic_DNA"/>
</dbReference>
<dbReference type="Gene3D" id="1.10.287.370">
    <property type="match status" value="1"/>
</dbReference>
<feature type="region of interest" description="Disordered" evidence="4">
    <location>
        <begin position="141"/>
        <end position="196"/>
    </location>
</feature>
<dbReference type="InterPro" id="IPR002777">
    <property type="entry name" value="PFD_beta-like"/>
</dbReference>
<evidence type="ECO:0000313" key="6">
    <source>
        <dbReference type="Proteomes" id="UP001642464"/>
    </source>
</evidence>
<feature type="compositionally biased region" description="Basic residues" evidence="4">
    <location>
        <begin position="1"/>
        <end position="14"/>
    </location>
</feature>
<reference evidence="5 6" key="1">
    <citation type="submission" date="2024-02" db="EMBL/GenBank/DDBJ databases">
        <authorList>
            <person name="Chen Y."/>
            <person name="Shah S."/>
            <person name="Dougan E. K."/>
            <person name="Thang M."/>
            <person name="Chan C."/>
        </authorList>
    </citation>
    <scope>NUCLEOTIDE SEQUENCE [LARGE SCALE GENOMIC DNA]</scope>
</reference>
<evidence type="ECO:0000256" key="4">
    <source>
        <dbReference type="SAM" id="MobiDB-lite"/>
    </source>
</evidence>
<dbReference type="Pfam" id="PF01920">
    <property type="entry name" value="Prefoldin_2"/>
    <property type="match status" value="1"/>
</dbReference>
<dbReference type="Proteomes" id="UP001642464">
    <property type="component" value="Unassembled WGS sequence"/>
</dbReference>
<dbReference type="SUPFAM" id="SSF46579">
    <property type="entry name" value="Prefoldin"/>
    <property type="match status" value="1"/>
</dbReference>
<gene>
    <name evidence="5" type="ORF">SCF082_LOCUS28403</name>
</gene>
<organism evidence="5 6">
    <name type="scientific">Durusdinium trenchii</name>
    <dbReference type="NCBI Taxonomy" id="1381693"/>
    <lineage>
        <taxon>Eukaryota</taxon>
        <taxon>Sar</taxon>
        <taxon>Alveolata</taxon>
        <taxon>Dinophyceae</taxon>
        <taxon>Suessiales</taxon>
        <taxon>Symbiodiniaceae</taxon>
        <taxon>Durusdinium</taxon>
    </lineage>
</organism>
<accession>A0ABP0MJY4</accession>
<dbReference type="PANTHER" id="PTHR20903:SF0">
    <property type="entry name" value="PREFOLDIN SUBUNIT 1"/>
    <property type="match status" value="1"/>
</dbReference>
<proteinExistence type="inferred from homology"/>